<proteinExistence type="predicted"/>
<reference evidence="6 7" key="1">
    <citation type="journal article" date="2018" name="Sci. Rep.">
        <title>Comparative analysis of the Pocillopora damicornis genome highlights role of immune system in coral evolution.</title>
        <authorList>
            <person name="Cunning R."/>
            <person name="Bay R.A."/>
            <person name="Gillette P."/>
            <person name="Baker A.C."/>
            <person name="Traylor-Knowles N."/>
        </authorList>
    </citation>
    <scope>NUCLEOTIDE SEQUENCE [LARGE SCALE GENOMIC DNA]</scope>
    <source>
        <strain evidence="6">RSMAS</strain>
        <tissue evidence="6">Whole animal</tissue>
    </source>
</reference>
<keyword evidence="3" id="KW-0378">Hydrolase</keyword>
<accession>A0A3M6U8C4</accession>
<dbReference type="InterPro" id="IPR034720">
    <property type="entry name" value="Viral_alk_exo"/>
</dbReference>
<dbReference type="EMBL" id="RCHS01002032">
    <property type="protein sequence ID" value="RMX49897.1"/>
    <property type="molecule type" value="Genomic_DNA"/>
</dbReference>
<keyword evidence="1" id="KW-0540">Nuclease</keyword>
<keyword evidence="5" id="KW-0732">Signal</keyword>
<keyword evidence="7" id="KW-1185">Reference proteome</keyword>
<feature type="non-terminal residue" evidence="6">
    <location>
        <position position="206"/>
    </location>
</feature>
<dbReference type="GO" id="GO:0004527">
    <property type="term" value="F:exonuclease activity"/>
    <property type="evidence" value="ECO:0007669"/>
    <property type="project" value="UniProtKB-KW"/>
</dbReference>
<keyword evidence="2" id="KW-0255">Endonuclease</keyword>
<evidence type="ECO:0000256" key="4">
    <source>
        <dbReference type="ARBA" id="ARBA00022839"/>
    </source>
</evidence>
<name>A0A3M6U8C4_POCDA</name>
<evidence type="ECO:0000256" key="1">
    <source>
        <dbReference type="ARBA" id="ARBA00022722"/>
    </source>
</evidence>
<sequence length="206" mass="24141">MLVCCGFFGLLQSFISLNLKACKFSLYVSKNTRDLENEADQIPERACTSKLPTWNQKARGETIYPKPTVDVIVSKNKLEETKTKEFILSFTRQEIRSCTTVQRRKRFKQAIRNIKPSNGGLLNNQITNVGKNLYESLCIDKETVDTIEKETRNQSNSDRWKLERKYRFTASQFYLISRRQRSHDKFALSRVQKHSTHRHTDHGIKY</sequence>
<evidence type="ECO:0000256" key="3">
    <source>
        <dbReference type="ARBA" id="ARBA00022801"/>
    </source>
</evidence>
<feature type="chain" id="PRO_5018212541" evidence="5">
    <location>
        <begin position="17"/>
        <end position="206"/>
    </location>
</feature>
<comment type="caution">
    <text evidence="6">The sequence shown here is derived from an EMBL/GenBank/DDBJ whole genome shotgun (WGS) entry which is preliminary data.</text>
</comment>
<organism evidence="6 7">
    <name type="scientific">Pocillopora damicornis</name>
    <name type="common">Cauliflower coral</name>
    <name type="synonym">Millepora damicornis</name>
    <dbReference type="NCBI Taxonomy" id="46731"/>
    <lineage>
        <taxon>Eukaryota</taxon>
        <taxon>Metazoa</taxon>
        <taxon>Cnidaria</taxon>
        <taxon>Anthozoa</taxon>
        <taxon>Hexacorallia</taxon>
        <taxon>Scleractinia</taxon>
        <taxon>Astrocoeniina</taxon>
        <taxon>Pocilloporidae</taxon>
        <taxon>Pocillopora</taxon>
    </lineage>
</organism>
<keyword evidence="4" id="KW-0269">Exonuclease</keyword>
<evidence type="ECO:0000313" key="6">
    <source>
        <dbReference type="EMBL" id="RMX49897.1"/>
    </source>
</evidence>
<dbReference type="AlphaFoldDB" id="A0A3M6U8C4"/>
<evidence type="ECO:0000256" key="2">
    <source>
        <dbReference type="ARBA" id="ARBA00022759"/>
    </source>
</evidence>
<dbReference type="GO" id="GO:0004519">
    <property type="term" value="F:endonuclease activity"/>
    <property type="evidence" value="ECO:0007669"/>
    <property type="project" value="UniProtKB-KW"/>
</dbReference>
<feature type="signal peptide" evidence="5">
    <location>
        <begin position="1"/>
        <end position="16"/>
    </location>
</feature>
<dbReference type="Pfam" id="PF01771">
    <property type="entry name" value="Viral_alk_exo"/>
    <property type="match status" value="1"/>
</dbReference>
<gene>
    <name evidence="6" type="ORF">pdam_00025400</name>
</gene>
<protein>
    <submittedName>
        <fullName evidence="6">Uncharacterized protein</fullName>
    </submittedName>
</protein>
<evidence type="ECO:0000256" key="5">
    <source>
        <dbReference type="SAM" id="SignalP"/>
    </source>
</evidence>
<evidence type="ECO:0000313" key="7">
    <source>
        <dbReference type="Proteomes" id="UP000275408"/>
    </source>
</evidence>
<dbReference type="Proteomes" id="UP000275408">
    <property type="component" value="Unassembled WGS sequence"/>
</dbReference>